<keyword evidence="3" id="KW-1185">Reference proteome</keyword>
<evidence type="ECO:0000256" key="1">
    <source>
        <dbReference type="SAM" id="MobiDB-lite"/>
    </source>
</evidence>
<dbReference type="AlphaFoldDB" id="A0AAW0EHY7"/>
<evidence type="ECO:0000313" key="3">
    <source>
        <dbReference type="Proteomes" id="UP001362999"/>
    </source>
</evidence>
<comment type="caution">
    <text evidence="2">The sequence shown here is derived from an EMBL/GenBank/DDBJ whole genome shotgun (WGS) entry which is preliminary data.</text>
</comment>
<feature type="region of interest" description="Disordered" evidence="1">
    <location>
        <begin position="195"/>
        <end position="216"/>
    </location>
</feature>
<accession>A0AAW0EHY7</accession>
<name>A0AAW0EHY7_9AGAR</name>
<gene>
    <name evidence="2" type="ORF">R3P38DRAFT_3164666</name>
</gene>
<dbReference type="EMBL" id="JAWWNJ010000001">
    <property type="protein sequence ID" value="KAK7063672.1"/>
    <property type="molecule type" value="Genomic_DNA"/>
</dbReference>
<protein>
    <submittedName>
        <fullName evidence="2">Uncharacterized protein</fullName>
    </submittedName>
</protein>
<sequence length="216" mass="24020">MNLVKLDCRWLRRFLVPPNGAKSDNLISRVVEVTNEAKDDSLNSTIASPRTERLLHHLVEGNPRLGVCIMKGFGRAGCGDSGELGEELHSVIKSKCFQYFFSSAWRIQYDPEAPSDIDRISLVPGVRISALCGGQAEYRKPMATRGACKSRRSSPVYCYAHLLRSFFRLLPRRFRDQRDLSGTPGYLALGTRDGVSTRGASGRARNDSAQIVESEL</sequence>
<reference evidence="2 3" key="1">
    <citation type="journal article" date="2024" name="J Genomics">
        <title>Draft genome sequencing and assembly of Favolaschia claudopus CIRM-BRFM 2984 isolated from oak limbs.</title>
        <authorList>
            <person name="Navarro D."/>
            <person name="Drula E."/>
            <person name="Chaduli D."/>
            <person name="Cazenave R."/>
            <person name="Ahrendt S."/>
            <person name="Wang J."/>
            <person name="Lipzen A."/>
            <person name="Daum C."/>
            <person name="Barry K."/>
            <person name="Grigoriev I.V."/>
            <person name="Favel A."/>
            <person name="Rosso M.N."/>
            <person name="Martin F."/>
        </authorList>
    </citation>
    <scope>NUCLEOTIDE SEQUENCE [LARGE SCALE GENOMIC DNA]</scope>
    <source>
        <strain evidence="2 3">CIRM-BRFM 2984</strain>
    </source>
</reference>
<dbReference type="Proteomes" id="UP001362999">
    <property type="component" value="Unassembled WGS sequence"/>
</dbReference>
<feature type="compositionally biased region" description="Polar residues" evidence="1">
    <location>
        <begin position="207"/>
        <end position="216"/>
    </location>
</feature>
<organism evidence="2 3">
    <name type="scientific">Favolaschia claudopus</name>
    <dbReference type="NCBI Taxonomy" id="2862362"/>
    <lineage>
        <taxon>Eukaryota</taxon>
        <taxon>Fungi</taxon>
        <taxon>Dikarya</taxon>
        <taxon>Basidiomycota</taxon>
        <taxon>Agaricomycotina</taxon>
        <taxon>Agaricomycetes</taxon>
        <taxon>Agaricomycetidae</taxon>
        <taxon>Agaricales</taxon>
        <taxon>Marasmiineae</taxon>
        <taxon>Mycenaceae</taxon>
        <taxon>Favolaschia</taxon>
    </lineage>
</organism>
<evidence type="ECO:0000313" key="2">
    <source>
        <dbReference type="EMBL" id="KAK7063672.1"/>
    </source>
</evidence>
<proteinExistence type="predicted"/>